<feature type="compositionally biased region" description="Polar residues" evidence="1">
    <location>
        <begin position="1"/>
        <end position="20"/>
    </location>
</feature>
<dbReference type="Gene3D" id="2.60.40.4370">
    <property type="match status" value="1"/>
</dbReference>
<evidence type="ECO:0000259" key="2">
    <source>
        <dbReference type="Pfam" id="PF10419"/>
    </source>
</evidence>
<feature type="region of interest" description="Disordered" evidence="1">
    <location>
        <begin position="78"/>
        <end position="142"/>
    </location>
</feature>
<sequence>MEGNNTFSEHISQDPGQTVSLPAACSISISDDEDDDDQWEYEYSKDETETYYLTLDLSTPEVPPTHLPFDDSIRKKTRWLNPSIGRHRRQTPMPSTNRTAKTYTLDGRVSEDENEPSGKGTDDENENTGFPAPEDSKNASKSVQVLDLESNLPIIAFDGNVYACSWAENIGTELVFTPSDVDNSNRLPKLRNLKGNVDLLACCTARLVARTLKLANLQDNRHNAVKIRDKSNVLIPVGHGASQQRKNQAHFLEKLALAKEKLGELDSVTVNAKPRLPPRKLRALFEEKREQERTELRRELDKKTKTAEEIDMIKTHLEEMDREDAEWAGRGESFAKVGRCGGRPKKVPLGSGDRKITKSTLWSQRNTKRKRSSREKALCSSPEDSTTRKKINFGSVSSGINSSCKENMPGIDEIQRHENSYSGDKENFGEEQVYDDDNDLIYGENESVEDDIEIDE</sequence>
<dbReference type="EMBL" id="MCBQ01013425">
    <property type="protein sequence ID" value="RKF64184.1"/>
    <property type="molecule type" value="Genomic_DNA"/>
</dbReference>
<dbReference type="InterPro" id="IPR019481">
    <property type="entry name" value="TFIIIC_triple_barrel"/>
</dbReference>
<feature type="region of interest" description="Disordered" evidence="1">
    <location>
        <begin position="338"/>
        <end position="456"/>
    </location>
</feature>
<gene>
    <name evidence="3" type="ORF">GcM3_134005</name>
</gene>
<dbReference type="Pfam" id="PF10419">
    <property type="entry name" value="TFIIIC_sub6"/>
    <property type="match status" value="1"/>
</dbReference>
<keyword evidence="4" id="KW-1185">Reference proteome</keyword>
<evidence type="ECO:0000256" key="1">
    <source>
        <dbReference type="SAM" id="MobiDB-lite"/>
    </source>
</evidence>
<reference evidence="3 4" key="1">
    <citation type="journal article" date="2018" name="BMC Genomics">
        <title>Comparative genome analyses reveal sequence features reflecting distinct modes of host-adaptation between dicot and monocot powdery mildew.</title>
        <authorList>
            <person name="Wu Y."/>
            <person name="Ma X."/>
            <person name="Pan Z."/>
            <person name="Kale S.D."/>
            <person name="Song Y."/>
            <person name="King H."/>
            <person name="Zhang Q."/>
            <person name="Presley C."/>
            <person name="Deng X."/>
            <person name="Wei C.I."/>
            <person name="Xiao S."/>
        </authorList>
    </citation>
    <scope>NUCLEOTIDE SEQUENCE [LARGE SCALE GENOMIC DNA]</scope>
    <source>
        <strain evidence="3">UMSG3</strain>
    </source>
</reference>
<accession>A0A420I3G0</accession>
<protein>
    <recommendedName>
        <fullName evidence="2">Transcription factor TFIIIC triple barrel domain-containing protein</fullName>
    </recommendedName>
</protein>
<feature type="domain" description="Transcription factor TFIIIC triple barrel" evidence="2">
    <location>
        <begin position="46"/>
        <end position="214"/>
    </location>
</feature>
<name>A0A420I3G0_9PEZI</name>
<comment type="caution">
    <text evidence="3">The sequence shown here is derived from an EMBL/GenBank/DDBJ whole genome shotgun (WGS) entry which is preliminary data.</text>
</comment>
<evidence type="ECO:0000313" key="3">
    <source>
        <dbReference type="EMBL" id="RKF64184.1"/>
    </source>
</evidence>
<dbReference type="AlphaFoldDB" id="A0A420I3G0"/>
<evidence type="ECO:0000313" key="4">
    <source>
        <dbReference type="Proteomes" id="UP000283383"/>
    </source>
</evidence>
<feature type="compositionally biased region" description="Polar residues" evidence="1">
    <location>
        <begin position="394"/>
        <end position="405"/>
    </location>
</feature>
<feature type="region of interest" description="Disordered" evidence="1">
    <location>
        <begin position="1"/>
        <end position="21"/>
    </location>
</feature>
<dbReference type="Proteomes" id="UP000283383">
    <property type="component" value="Unassembled WGS sequence"/>
</dbReference>
<dbReference type="STRING" id="62708.A0A420I3G0"/>
<feature type="compositionally biased region" description="Polar residues" evidence="1">
    <location>
        <begin position="92"/>
        <end position="102"/>
    </location>
</feature>
<feature type="compositionally biased region" description="Acidic residues" evidence="1">
    <location>
        <begin position="446"/>
        <end position="456"/>
    </location>
</feature>
<organism evidence="3 4">
    <name type="scientific">Golovinomyces cichoracearum</name>
    <dbReference type="NCBI Taxonomy" id="62708"/>
    <lineage>
        <taxon>Eukaryota</taxon>
        <taxon>Fungi</taxon>
        <taxon>Dikarya</taxon>
        <taxon>Ascomycota</taxon>
        <taxon>Pezizomycotina</taxon>
        <taxon>Leotiomycetes</taxon>
        <taxon>Erysiphales</taxon>
        <taxon>Erysiphaceae</taxon>
        <taxon>Golovinomyces</taxon>
    </lineage>
</organism>
<proteinExistence type="predicted"/>
<feature type="compositionally biased region" description="Basic and acidic residues" evidence="1">
    <location>
        <begin position="413"/>
        <end position="428"/>
    </location>
</feature>